<dbReference type="Proteomes" id="UP000593572">
    <property type="component" value="Unassembled WGS sequence"/>
</dbReference>
<dbReference type="EMBL" id="JABEZX010000007">
    <property type="protein sequence ID" value="MBA0561840.1"/>
    <property type="molecule type" value="Genomic_DNA"/>
</dbReference>
<sequence length="60" mass="7005">MTYPFQKRVSLPTSHHLKSKTHPKFINHLLNGDLTDSPLFNNWISAVKDAQTWCHFQKKA</sequence>
<accession>A0A7J8MB73</accession>
<organism evidence="1 2">
    <name type="scientific">Gossypium lobatum</name>
    <dbReference type="NCBI Taxonomy" id="34289"/>
    <lineage>
        <taxon>Eukaryota</taxon>
        <taxon>Viridiplantae</taxon>
        <taxon>Streptophyta</taxon>
        <taxon>Embryophyta</taxon>
        <taxon>Tracheophyta</taxon>
        <taxon>Spermatophyta</taxon>
        <taxon>Magnoliopsida</taxon>
        <taxon>eudicotyledons</taxon>
        <taxon>Gunneridae</taxon>
        <taxon>Pentapetalae</taxon>
        <taxon>rosids</taxon>
        <taxon>malvids</taxon>
        <taxon>Malvales</taxon>
        <taxon>Malvaceae</taxon>
        <taxon>Malvoideae</taxon>
        <taxon>Gossypium</taxon>
    </lineage>
</organism>
<protein>
    <submittedName>
        <fullName evidence="1">Uncharacterized protein</fullName>
    </submittedName>
</protein>
<dbReference type="AlphaFoldDB" id="A0A7J8MB73"/>
<reference evidence="1 2" key="1">
    <citation type="journal article" date="2019" name="Genome Biol. Evol.">
        <title>Insights into the evolution of the New World diploid cottons (Gossypium, subgenus Houzingenia) based on genome sequencing.</title>
        <authorList>
            <person name="Grover C.E."/>
            <person name="Arick M.A. 2nd"/>
            <person name="Thrash A."/>
            <person name="Conover J.L."/>
            <person name="Sanders W.S."/>
            <person name="Peterson D.G."/>
            <person name="Frelichowski J.E."/>
            <person name="Scheffler J.A."/>
            <person name="Scheffler B.E."/>
            <person name="Wendel J.F."/>
        </authorList>
    </citation>
    <scope>NUCLEOTIDE SEQUENCE [LARGE SCALE GENOMIC DNA]</scope>
    <source>
        <strain evidence="1">157</strain>
        <tissue evidence="1">Leaf</tissue>
    </source>
</reference>
<gene>
    <name evidence="1" type="ORF">Golob_018637</name>
</gene>
<evidence type="ECO:0000313" key="1">
    <source>
        <dbReference type="EMBL" id="MBA0561840.1"/>
    </source>
</evidence>
<proteinExistence type="predicted"/>
<evidence type="ECO:0000313" key="2">
    <source>
        <dbReference type="Proteomes" id="UP000593572"/>
    </source>
</evidence>
<comment type="caution">
    <text evidence="1">The sequence shown here is derived from an EMBL/GenBank/DDBJ whole genome shotgun (WGS) entry which is preliminary data.</text>
</comment>
<name>A0A7J8MB73_9ROSI</name>
<keyword evidence="2" id="KW-1185">Reference proteome</keyword>